<dbReference type="KEGG" id="fhl:OE105_08200"/>
<dbReference type="RefSeq" id="WP_275419717.1">
    <property type="nucleotide sequence ID" value="NZ_CP106877.1"/>
</dbReference>
<protein>
    <submittedName>
        <fullName evidence="1">Tetratricopeptide repeat protein</fullName>
    </submittedName>
</protein>
<dbReference type="Pfam" id="PF14559">
    <property type="entry name" value="TPR_19"/>
    <property type="match status" value="1"/>
</dbReference>
<evidence type="ECO:0000313" key="1">
    <source>
        <dbReference type="EMBL" id="WAA11607.1"/>
    </source>
</evidence>
<dbReference type="InterPro" id="IPR019734">
    <property type="entry name" value="TPR_rpt"/>
</dbReference>
<organism evidence="1 2">
    <name type="scientific">Fervidibacillus halotolerans</name>
    <dbReference type="NCBI Taxonomy" id="2980027"/>
    <lineage>
        <taxon>Bacteria</taxon>
        <taxon>Bacillati</taxon>
        <taxon>Bacillota</taxon>
        <taxon>Bacilli</taxon>
        <taxon>Bacillales</taxon>
        <taxon>Bacillaceae</taxon>
        <taxon>Fervidibacillus</taxon>
    </lineage>
</organism>
<accession>A0A9E8LXQ9</accession>
<dbReference type="Proteomes" id="UP001164726">
    <property type="component" value="Chromosome"/>
</dbReference>
<gene>
    <name evidence="1" type="ORF">OE105_08200</name>
</gene>
<dbReference type="InterPro" id="IPR002885">
    <property type="entry name" value="PPR_rpt"/>
</dbReference>
<dbReference type="SUPFAM" id="SSF116965">
    <property type="entry name" value="Hypothetical protein MPN330"/>
    <property type="match status" value="1"/>
</dbReference>
<dbReference type="AlphaFoldDB" id="A0A9E8LXQ9"/>
<dbReference type="Gene3D" id="1.25.40.10">
    <property type="entry name" value="Tetratricopeptide repeat domain"/>
    <property type="match status" value="1"/>
</dbReference>
<name>A0A9E8LXQ9_9BACI</name>
<dbReference type="SUPFAM" id="SSF48452">
    <property type="entry name" value="TPR-like"/>
    <property type="match status" value="1"/>
</dbReference>
<keyword evidence="2" id="KW-1185">Reference proteome</keyword>
<reference evidence="1" key="1">
    <citation type="submission" date="2022-09" db="EMBL/GenBank/DDBJ databases">
        <title>Complete Genomes of Fervidibacillus albus and Fervidibacillus halotolerans isolated from tidal flat sediments.</title>
        <authorList>
            <person name="Kwon K.K."/>
            <person name="Yang S.-H."/>
            <person name="Park M.J."/>
            <person name="Oh H.-M."/>
        </authorList>
    </citation>
    <scope>NUCLEOTIDE SEQUENCE</scope>
    <source>
        <strain evidence="1">MEBiC13594</strain>
    </source>
</reference>
<proteinExistence type="predicted"/>
<dbReference type="PROSITE" id="PS51375">
    <property type="entry name" value="PPR"/>
    <property type="match status" value="1"/>
</dbReference>
<dbReference type="SMART" id="SM00028">
    <property type="entry name" value="TPR"/>
    <property type="match status" value="2"/>
</dbReference>
<dbReference type="EMBL" id="CP106877">
    <property type="protein sequence ID" value="WAA11607.1"/>
    <property type="molecule type" value="Genomic_DNA"/>
</dbReference>
<evidence type="ECO:0000313" key="2">
    <source>
        <dbReference type="Proteomes" id="UP001164726"/>
    </source>
</evidence>
<sequence length="326" mass="38137">MTKDKHIPNNIIPFPNLEERLLEKGIALMENGDPQQALSLLLQAQKLNEENPKTMSLLAAAYSQMGNFQRAKEVVEQLLRNGSSDYFSTMEMYISILFQLNEYEKICQIIQILLDENHIPFEKIDQYEKLYILCKRMEKNQPVIQQKPVPLNLFSGKFSETIERISNIKEEHLSFYMDEIESFLKGKDRNPFIKTVLLTQLTTYRTNHNFLVHKYGKEVIVNPAYYYTVGEVPFIISVKKEIEKQFSHQNPVFMDYCLTLADRFFFNVYPLEQQFSNPTLWSEAIASVVNHYLGGESQEPIQMENSELAHAIRFVLEVEDTFHLEI</sequence>
<dbReference type="InterPro" id="IPR011990">
    <property type="entry name" value="TPR-like_helical_dom_sf"/>
</dbReference>